<dbReference type="PATRIC" id="fig|251229.3.peg.1091"/>
<dbReference type="SUPFAM" id="SSF52540">
    <property type="entry name" value="P-loop containing nucleoside triphosphate hydrolases"/>
    <property type="match status" value="1"/>
</dbReference>
<dbReference type="RefSeq" id="WP_015153008.1">
    <property type="nucleotide sequence ID" value="NC_019695.1"/>
</dbReference>
<dbReference type="eggNOG" id="COG4639">
    <property type="taxonomic scope" value="Bacteria"/>
</dbReference>
<accession>K9TVN9</accession>
<dbReference type="Pfam" id="PF13671">
    <property type="entry name" value="AAA_33"/>
    <property type="match status" value="1"/>
</dbReference>
<dbReference type="InParanoid" id="K9TVN9"/>
<dbReference type="HOGENOM" id="CLU_119902_0_0_3"/>
<evidence type="ECO:0000313" key="1">
    <source>
        <dbReference type="EMBL" id="AFY86458.1"/>
    </source>
</evidence>
<evidence type="ECO:0008006" key="3">
    <source>
        <dbReference type="Google" id="ProtNLM"/>
    </source>
</evidence>
<dbReference type="STRING" id="251229.Chro_0921"/>
<protein>
    <recommendedName>
        <fullName evidence="3">AAA family ATPase</fullName>
    </recommendedName>
</protein>
<keyword evidence="2" id="KW-1185">Reference proteome</keyword>
<dbReference type="Proteomes" id="UP000010384">
    <property type="component" value="Chromosome"/>
</dbReference>
<dbReference type="AlphaFoldDB" id="K9TVN9"/>
<dbReference type="OrthoDB" id="484613at2"/>
<dbReference type="EMBL" id="CP003597">
    <property type="protein sequence ID" value="AFY86458.1"/>
    <property type="molecule type" value="Genomic_DNA"/>
</dbReference>
<dbReference type="KEGG" id="cthe:Chro_0921"/>
<organism evidence="1 2">
    <name type="scientific">Chroococcidiopsis thermalis (strain PCC 7203)</name>
    <dbReference type="NCBI Taxonomy" id="251229"/>
    <lineage>
        <taxon>Bacteria</taxon>
        <taxon>Bacillati</taxon>
        <taxon>Cyanobacteriota</taxon>
        <taxon>Cyanophyceae</taxon>
        <taxon>Chroococcidiopsidales</taxon>
        <taxon>Chroococcidiopsidaceae</taxon>
        <taxon>Chroococcidiopsis</taxon>
    </lineage>
</organism>
<proteinExistence type="predicted"/>
<reference evidence="1 2" key="1">
    <citation type="submission" date="2012-06" db="EMBL/GenBank/DDBJ databases">
        <title>Finished chromosome of genome of Chroococcidiopsis thermalis PCC 7203.</title>
        <authorList>
            <consortium name="US DOE Joint Genome Institute"/>
            <person name="Gugger M."/>
            <person name="Coursin T."/>
            <person name="Rippka R."/>
            <person name="Tandeau De Marsac N."/>
            <person name="Huntemann M."/>
            <person name="Wei C.-L."/>
            <person name="Han J."/>
            <person name="Detter J.C."/>
            <person name="Han C."/>
            <person name="Tapia R."/>
            <person name="Davenport K."/>
            <person name="Daligault H."/>
            <person name="Erkkila T."/>
            <person name="Gu W."/>
            <person name="Munk A.C.C."/>
            <person name="Teshima H."/>
            <person name="Xu Y."/>
            <person name="Chain P."/>
            <person name="Chen A."/>
            <person name="Krypides N."/>
            <person name="Mavromatis K."/>
            <person name="Markowitz V."/>
            <person name="Szeto E."/>
            <person name="Ivanova N."/>
            <person name="Mikhailova N."/>
            <person name="Ovchinnikova G."/>
            <person name="Pagani I."/>
            <person name="Pati A."/>
            <person name="Goodwin L."/>
            <person name="Peters L."/>
            <person name="Pitluck S."/>
            <person name="Woyke T."/>
            <person name="Kerfeld C."/>
        </authorList>
    </citation>
    <scope>NUCLEOTIDE SEQUENCE [LARGE SCALE GENOMIC DNA]</scope>
    <source>
        <strain evidence="1 2">PCC 7203</strain>
    </source>
</reference>
<dbReference type="InterPro" id="IPR027417">
    <property type="entry name" value="P-loop_NTPase"/>
</dbReference>
<dbReference type="Gene3D" id="3.40.50.300">
    <property type="entry name" value="P-loop containing nucleotide triphosphate hydrolases"/>
    <property type="match status" value="1"/>
</dbReference>
<sequence>MSEVVLRSSNFLKKGALDQSYTGLLFTPYSLILLVGLPGSGKSTLVGQLVAADSKLQPISTDKIRERLFGNEVIQGEWLLVWREVQRQFQRAAIQISRGEVSTAIYDATNAQRRHRREVIVYARAAGFKQIVGLWVDTPVWLCLARNRRRDRQVPEEVILRMHRQLRDAPPSLSEGLNCLLRSSQLSVCTSAASPS</sequence>
<gene>
    <name evidence="1" type="ORF">Chro_0921</name>
</gene>
<evidence type="ECO:0000313" key="2">
    <source>
        <dbReference type="Proteomes" id="UP000010384"/>
    </source>
</evidence>
<name>K9TVN9_CHRTP</name>